<feature type="compositionally biased region" description="Pro residues" evidence="1">
    <location>
        <begin position="200"/>
        <end position="216"/>
    </location>
</feature>
<proteinExistence type="predicted"/>
<gene>
    <name evidence="3" type="ORF">KHU32_14435</name>
</gene>
<organism evidence="3 4">
    <name type="scientific">Roseococcus pinisoli</name>
    <dbReference type="NCBI Taxonomy" id="2835040"/>
    <lineage>
        <taxon>Bacteria</taxon>
        <taxon>Pseudomonadati</taxon>
        <taxon>Pseudomonadota</taxon>
        <taxon>Alphaproteobacteria</taxon>
        <taxon>Acetobacterales</taxon>
        <taxon>Roseomonadaceae</taxon>
        <taxon>Roseococcus</taxon>
    </lineage>
</organism>
<dbReference type="Proteomes" id="UP000766336">
    <property type="component" value="Unassembled WGS sequence"/>
</dbReference>
<accession>A0ABS5QF25</accession>
<protein>
    <submittedName>
        <fullName evidence="3">Uncharacterized protein</fullName>
    </submittedName>
</protein>
<feature type="signal peptide" evidence="2">
    <location>
        <begin position="1"/>
        <end position="21"/>
    </location>
</feature>
<dbReference type="EMBL" id="JAHCDA010000002">
    <property type="protein sequence ID" value="MBS7812147.1"/>
    <property type="molecule type" value="Genomic_DNA"/>
</dbReference>
<feature type="region of interest" description="Disordered" evidence="1">
    <location>
        <begin position="170"/>
        <end position="224"/>
    </location>
</feature>
<evidence type="ECO:0000256" key="1">
    <source>
        <dbReference type="SAM" id="MobiDB-lite"/>
    </source>
</evidence>
<name>A0ABS5QF25_9PROT</name>
<evidence type="ECO:0000313" key="3">
    <source>
        <dbReference type="EMBL" id="MBS7812147.1"/>
    </source>
</evidence>
<reference evidence="3 4" key="1">
    <citation type="submission" date="2021-05" db="EMBL/GenBank/DDBJ databases">
        <title>Roseococcus sp. XZZS9, whole genome shotgun sequencing project.</title>
        <authorList>
            <person name="Zhao G."/>
            <person name="Shen L."/>
        </authorList>
    </citation>
    <scope>NUCLEOTIDE SEQUENCE [LARGE SCALE GENOMIC DNA]</scope>
    <source>
        <strain evidence="3 4">XZZS9</strain>
    </source>
</reference>
<keyword evidence="2" id="KW-0732">Signal</keyword>
<dbReference type="RefSeq" id="WP_213670776.1">
    <property type="nucleotide sequence ID" value="NZ_JAHCDA010000002.1"/>
</dbReference>
<evidence type="ECO:0000313" key="4">
    <source>
        <dbReference type="Proteomes" id="UP000766336"/>
    </source>
</evidence>
<keyword evidence="4" id="KW-1185">Reference proteome</keyword>
<sequence length="224" mass="23356">MRHIAPILLLAATLAAPAAQAQTRIIAQTNGWSAFGGTGSDGTPLCGLETRDPRTGRHFLLEQPVGLERPLLRLSRTNWSLGTGGNRPVRIVIDNRRSFSANAVGTGRSLVLPLSLEGPEGFEAAFRRGSVMRVEFPSGQDSPWNLSLTGTNAVMGAFMGCLRMMSDAPVPPPAGMPSPGLAPPGPSGPGDVPHWGFPPDKTPPAALPPAEPPPSPDGGKPIDL</sequence>
<comment type="caution">
    <text evidence="3">The sequence shown here is derived from an EMBL/GenBank/DDBJ whole genome shotgun (WGS) entry which is preliminary data.</text>
</comment>
<evidence type="ECO:0000256" key="2">
    <source>
        <dbReference type="SAM" id="SignalP"/>
    </source>
</evidence>
<feature type="compositionally biased region" description="Pro residues" evidence="1">
    <location>
        <begin position="170"/>
        <end position="187"/>
    </location>
</feature>
<feature type="chain" id="PRO_5045718005" evidence="2">
    <location>
        <begin position="22"/>
        <end position="224"/>
    </location>
</feature>